<dbReference type="Proteomes" id="UP000195152">
    <property type="component" value="Unassembled WGS sequence"/>
</dbReference>
<dbReference type="EMBL" id="NFCF01000038">
    <property type="protein sequence ID" value="OTW54248.1"/>
    <property type="molecule type" value="Genomic_DNA"/>
</dbReference>
<dbReference type="AlphaFoldDB" id="A0A242WDM0"/>
<sequence>MKNNYKFKMWDWDEGCFYALPKENVVEAIYFAWNYEFDVYEIESGEMVFAGHLDNEENSEMLEKYGLRVIDGEKYRNLQNIETGEIYKASWEK</sequence>
<reference evidence="1 2" key="1">
    <citation type="submission" date="2016-10" db="EMBL/GenBank/DDBJ databases">
        <title>Comparative genomics of Bacillus thuringiensis reveals a path to pathogens against multiple invertebrate hosts.</title>
        <authorList>
            <person name="Zheng J."/>
            <person name="Gao Q."/>
            <person name="Liu H."/>
            <person name="Peng D."/>
            <person name="Ruan L."/>
            <person name="Sun M."/>
        </authorList>
    </citation>
    <scope>NUCLEOTIDE SEQUENCE [LARGE SCALE GENOMIC DNA]</scope>
    <source>
        <strain evidence="1">BGSC 4AC1</strain>
    </source>
</reference>
<gene>
    <name evidence="1" type="ORF">BK699_04465</name>
</gene>
<protein>
    <submittedName>
        <fullName evidence="1">Uncharacterized protein</fullName>
    </submittedName>
</protein>
<evidence type="ECO:0000313" key="1">
    <source>
        <dbReference type="EMBL" id="OTW54248.1"/>
    </source>
</evidence>
<accession>A0A242WDM0</accession>
<comment type="caution">
    <text evidence="1">The sequence shown here is derived from an EMBL/GenBank/DDBJ whole genome shotgun (WGS) entry which is preliminary data.</text>
</comment>
<organism evidence="1 2">
    <name type="scientific">Bacillus thuringiensis serovar mexicanensis</name>
    <dbReference type="NCBI Taxonomy" id="180868"/>
    <lineage>
        <taxon>Bacteria</taxon>
        <taxon>Bacillati</taxon>
        <taxon>Bacillota</taxon>
        <taxon>Bacilli</taxon>
        <taxon>Bacillales</taxon>
        <taxon>Bacillaceae</taxon>
        <taxon>Bacillus</taxon>
        <taxon>Bacillus cereus group</taxon>
    </lineage>
</organism>
<evidence type="ECO:0000313" key="2">
    <source>
        <dbReference type="Proteomes" id="UP000195152"/>
    </source>
</evidence>
<proteinExistence type="predicted"/>
<name>A0A242WDM0_BACTU</name>